<reference evidence="4 5" key="1">
    <citation type="submission" date="2020-04" db="EMBL/GenBank/DDBJ databases">
        <title>Draft genome of Pyxidicoccus fallax type strain.</title>
        <authorList>
            <person name="Whitworth D.E."/>
        </authorList>
    </citation>
    <scope>NUCLEOTIDE SEQUENCE [LARGE SCALE GENOMIC DNA]</scope>
    <source>
        <strain evidence="4 5">DSM 14698</strain>
    </source>
</reference>
<dbReference type="PANTHER" id="PTHR33352">
    <property type="entry name" value="SLR1095 PROTEIN"/>
    <property type="match status" value="1"/>
</dbReference>
<feature type="coiled-coil region" evidence="1">
    <location>
        <begin position="184"/>
        <end position="239"/>
    </location>
</feature>
<dbReference type="Pfam" id="PF05685">
    <property type="entry name" value="Uma2"/>
    <property type="match status" value="1"/>
</dbReference>
<dbReference type="RefSeq" id="WP_169344012.1">
    <property type="nucleotide sequence ID" value="NZ_JABBJJ010000024.1"/>
</dbReference>
<dbReference type="InterPro" id="IPR011335">
    <property type="entry name" value="Restrct_endonuc-II-like"/>
</dbReference>
<feature type="compositionally biased region" description="Basic and acidic residues" evidence="2">
    <location>
        <begin position="17"/>
        <end position="33"/>
    </location>
</feature>
<keyword evidence="4" id="KW-0378">Hydrolase</keyword>
<proteinExistence type="predicted"/>
<dbReference type="Proteomes" id="UP000518300">
    <property type="component" value="Unassembled WGS sequence"/>
</dbReference>
<keyword evidence="4" id="KW-0540">Nuclease</keyword>
<sequence length="241" mass="28410">MGPEERAEVVTSLPNEVTDREMSPPEGDRHQEGKHRTLDVLRGFFRHRRRKVYVGSELPIYYPGERRFAPDLLVVFDVEPHSRGKWLVSHEGKGLDWVMEVHEGGDRKKDAEFNVARYARLGIPEYFIYDRSREQLLAYRLKTPRARTYTPIKPRKGRFTSKVLGLEFELRDDKLLIWSGEQLLLESIELADRLQEKLETVQQRADAEARARRKEARLRREAEKRLAAAEAELQKLRRRQH</sequence>
<dbReference type="AlphaFoldDB" id="A0A848L825"/>
<feature type="domain" description="Putative restriction endonuclease" evidence="3">
    <location>
        <begin position="21"/>
        <end position="161"/>
    </location>
</feature>
<keyword evidence="1" id="KW-0175">Coiled coil</keyword>
<gene>
    <name evidence="4" type="ORF">HG543_07565</name>
</gene>
<evidence type="ECO:0000313" key="4">
    <source>
        <dbReference type="EMBL" id="NMO14716.1"/>
    </source>
</evidence>
<keyword evidence="5" id="KW-1185">Reference proteome</keyword>
<dbReference type="SUPFAM" id="SSF52980">
    <property type="entry name" value="Restriction endonuclease-like"/>
    <property type="match status" value="1"/>
</dbReference>
<dbReference type="InterPro" id="IPR012296">
    <property type="entry name" value="Nuclease_put_TT1808"/>
</dbReference>
<accession>A0A848L825</accession>
<dbReference type="InterPro" id="IPR008538">
    <property type="entry name" value="Uma2"/>
</dbReference>
<dbReference type="CDD" id="cd06260">
    <property type="entry name" value="DUF820-like"/>
    <property type="match status" value="1"/>
</dbReference>
<evidence type="ECO:0000259" key="3">
    <source>
        <dbReference type="Pfam" id="PF05685"/>
    </source>
</evidence>
<name>A0A848L825_9BACT</name>
<feature type="region of interest" description="Disordered" evidence="2">
    <location>
        <begin position="1"/>
        <end position="33"/>
    </location>
</feature>
<dbReference type="Gene3D" id="3.90.1570.10">
    <property type="entry name" value="tt1808, chain A"/>
    <property type="match status" value="1"/>
</dbReference>
<protein>
    <submittedName>
        <fullName evidence="4">Uma2 family endonuclease</fullName>
    </submittedName>
</protein>
<organism evidence="4 5">
    <name type="scientific">Pyxidicoccus fallax</name>
    <dbReference type="NCBI Taxonomy" id="394095"/>
    <lineage>
        <taxon>Bacteria</taxon>
        <taxon>Pseudomonadati</taxon>
        <taxon>Myxococcota</taxon>
        <taxon>Myxococcia</taxon>
        <taxon>Myxococcales</taxon>
        <taxon>Cystobacterineae</taxon>
        <taxon>Myxococcaceae</taxon>
        <taxon>Pyxidicoccus</taxon>
    </lineage>
</organism>
<dbReference type="GO" id="GO:0004519">
    <property type="term" value="F:endonuclease activity"/>
    <property type="evidence" value="ECO:0007669"/>
    <property type="project" value="UniProtKB-KW"/>
</dbReference>
<evidence type="ECO:0000256" key="1">
    <source>
        <dbReference type="SAM" id="Coils"/>
    </source>
</evidence>
<dbReference type="PANTHER" id="PTHR33352:SF2">
    <property type="entry name" value="SLL0995 PROTEIN"/>
    <property type="match status" value="1"/>
</dbReference>
<evidence type="ECO:0000256" key="2">
    <source>
        <dbReference type="SAM" id="MobiDB-lite"/>
    </source>
</evidence>
<keyword evidence="4" id="KW-0255">Endonuclease</keyword>
<evidence type="ECO:0000313" key="5">
    <source>
        <dbReference type="Proteomes" id="UP000518300"/>
    </source>
</evidence>
<comment type="caution">
    <text evidence="4">The sequence shown here is derived from an EMBL/GenBank/DDBJ whole genome shotgun (WGS) entry which is preliminary data.</text>
</comment>
<dbReference type="EMBL" id="JABBJJ010000024">
    <property type="protein sequence ID" value="NMO14716.1"/>
    <property type="molecule type" value="Genomic_DNA"/>
</dbReference>